<accession>D3FBK7</accession>
<reference evidence="1 2" key="1">
    <citation type="journal article" date="2010" name="Stand. Genomic Sci.">
        <title>Complete genome sequence of Conexibacter woesei type strain (ID131577).</title>
        <authorList>
            <person name="Pukall R."/>
            <person name="Lapidus A."/>
            <person name="Glavina Del Rio T."/>
            <person name="Copeland A."/>
            <person name="Tice H."/>
            <person name="Cheng J.-F."/>
            <person name="Lucas S."/>
            <person name="Chen F."/>
            <person name="Nolan M."/>
            <person name="Bruce D."/>
            <person name="Goodwin L."/>
            <person name="Pitluck S."/>
            <person name="Mavromatis K."/>
            <person name="Ivanova N."/>
            <person name="Ovchinnikova G."/>
            <person name="Pati A."/>
            <person name="Chen A."/>
            <person name="Palaniappan K."/>
            <person name="Land M."/>
            <person name="Hauser L."/>
            <person name="Chang Y.-J."/>
            <person name="Jeffries C.D."/>
            <person name="Chain P."/>
            <person name="Meincke L."/>
            <person name="Sims D."/>
            <person name="Brettin T."/>
            <person name="Detter J.C."/>
            <person name="Rohde M."/>
            <person name="Goeker M."/>
            <person name="Bristow J."/>
            <person name="Eisen J.A."/>
            <person name="Markowitz V."/>
            <person name="Kyrpides N.C."/>
            <person name="Klenk H.-P."/>
            <person name="Hugenholtz P."/>
        </authorList>
    </citation>
    <scope>NUCLEOTIDE SEQUENCE [LARGE SCALE GENOMIC DNA]</scope>
    <source>
        <strain evidence="2">DSM 14684 / CIP 108061 / JCM 11494 / NBRC 100937 / ID131577</strain>
    </source>
</reference>
<dbReference type="KEGG" id="cwo:Cwoe_0943"/>
<evidence type="ECO:0000313" key="1">
    <source>
        <dbReference type="EMBL" id="ADB49376.1"/>
    </source>
</evidence>
<dbReference type="AlphaFoldDB" id="D3FBK7"/>
<gene>
    <name evidence="1" type="ordered locus">Cwoe_0943</name>
</gene>
<dbReference type="HOGENOM" id="CLU_3198529_0_0_11"/>
<reference evidence="2" key="2">
    <citation type="submission" date="2010-01" db="EMBL/GenBank/DDBJ databases">
        <title>The complete genome of Conexibacter woesei DSM 14684.</title>
        <authorList>
            <consortium name="US DOE Joint Genome Institute (JGI-PGF)"/>
            <person name="Lucas S."/>
            <person name="Copeland A."/>
            <person name="Lapidus A."/>
            <person name="Glavina del Rio T."/>
            <person name="Dalin E."/>
            <person name="Tice H."/>
            <person name="Bruce D."/>
            <person name="Goodwin L."/>
            <person name="Pitluck S."/>
            <person name="Kyrpides N."/>
            <person name="Mavromatis K."/>
            <person name="Ivanova N."/>
            <person name="Mikhailova N."/>
            <person name="Chertkov O."/>
            <person name="Brettin T."/>
            <person name="Detter J.C."/>
            <person name="Han C."/>
            <person name="Larimer F."/>
            <person name="Land M."/>
            <person name="Hauser L."/>
            <person name="Markowitz V."/>
            <person name="Cheng J.-F."/>
            <person name="Hugenholtz P."/>
            <person name="Woyke T."/>
            <person name="Wu D."/>
            <person name="Pukall R."/>
            <person name="Steenblock K."/>
            <person name="Schneider S."/>
            <person name="Klenk H.-P."/>
            <person name="Eisen J.A."/>
        </authorList>
    </citation>
    <scope>NUCLEOTIDE SEQUENCE [LARGE SCALE GENOMIC DNA]</scope>
    <source>
        <strain evidence="2">DSM 14684 / CIP 108061 / JCM 11494 / NBRC 100937 / ID131577</strain>
    </source>
</reference>
<name>D3FBK7_CONWI</name>
<protein>
    <submittedName>
        <fullName evidence="1">Uncharacterized protein</fullName>
    </submittedName>
</protein>
<sequence>MHRLADARRDAVPAPLLHGMTDFGRELSRVEQRLKDLNASQSQLL</sequence>
<proteinExistence type="predicted"/>
<organism evidence="1 2">
    <name type="scientific">Conexibacter woesei (strain DSM 14684 / CCUG 47730 / CIP 108061 / JCM 11494 / NBRC 100937 / ID131577)</name>
    <dbReference type="NCBI Taxonomy" id="469383"/>
    <lineage>
        <taxon>Bacteria</taxon>
        <taxon>Bacillati</taxon>
        <taxon>Actinomycetota</taxon>
        <taxon>Thermoleophilia</taxon>
        <taxon>Solirubrobacterales</taxon>
        <taxon>Conexibacteraceae</taxon>
        <taxon>Conexibacter</taxon>
    </lineage>
</organism>
<dbReference type="Proteomes" id="UP000008229">
    <property type="component" value="Chromosome"/>
</dbReference>
<keyword evidence="2" id="KW-1185">Reference proteome</keyword>
<evidence type="ECO:0000313" key="2">
    <source>
        <dbReference type="Proteomes" id="UP000008229"/>
    </source>
</evidence>
<dbReference type="EMBL" id="CP001854">
    <property type="protein sequence ID" value="ADB49376.1"/>
    <property type="molecule type" value="Genomic_DNA"/>
</dbReference>